<comment type="similarity">
    <text evidence="7">Belongs to the RecR family.</text>
</comment>
<accession>A0A235BTP1</accession>
<dbReference type="PANTHER" id="PTHR30446">
    <property type="entry name" value="RECOMBINATION PROTEIN RECR"/>
    <property type="match status" value="1"/>
</dbReference>
<dbReference type="Pfam" id="PF13662">
    <property type="entry name" value="Toprim_4"/>
    <property type="match status" value="1"/>
</dbReference>
<proteinExistence type="inferred from homology"/>
<evidence type="ECO:0000256" key="4">
    <source>
        <dbReference type="ARBA" id="ARBA00022833"/>
    </source>
</evidence>
<keyword evidence="1 7" id="KW-0479">Metal-binding</keyword>
<dbReference type="GO" id="GO:0008270">
    <property type="term" value="F:zinc ion binding"/>
    <property type="evidence" value="ECO:0007669"/>
    <property type="project" value="UniProtKB-KW"/>
</dbReference>
<dbReference type="Gene3D" id="3.30.60.80">
    <property type="match status" value="1"/>
</dbReference>
<keyword evidence="3 7" id="KW-0863">Zinc-finger</keyword>
<dbReference type="Pfam" id="PF21175">
    <property type="entry name" value="RecR_C"/>
    <property type="match status" value="1"/>
</dbReference>
<evidence type="ECO:0000256" key="5">
    <source>
        <dbReference type="ARBA" id="ARBA00023172"/>
    </source>
</evidence>
<dbReference type="SMART" id="SM00493">
    <property type="entry name" value="TOPRIM"/>
    <property type="match status" value="1"/>
</dbReference>
<dbReference type="Pfam" id="PF02132">
    <property type="entry name" value="RecR_ZnF"/>
    <property type="match status" value="1"/>
</dbReference>
<dbReference type="InterPro" id="IPR034137">
    <property type="entry name" value="TOPRIM_RecR"/>
</dbReference>
<name>A0A235BTP1_UNCW3</name>
<gene>
    <name evidence="7" type="primary">recR</name>
    <name evidence="9" type="ORF">CH330_06580</name>
</gene>
<dbReference type="GO" id="GO:0003677">
    <property type="term" value="F:DNA binding"/>
    <property type="evidence" value="ECO:0007669"/>
    <property type="project" value="UniProtKB-UniRule"/>
</dbReference>
<feature type="domain" description="Toprim" evidence="8">
    <location>
        <begin position="78"/>
        <end position="173"/>
    </location>
</feature>
<dbReference type="PANTHER" id="PTHR30446:SF0">
    <property type="entry name" value="RECOMBINATION PROTEIN RECR"/>
    <property type="match status" value="1"/>
</dbReference>
<keyword evidence="2 7" id="KW-0227">DNA damage</keyword>
<evidence type="ECO:0000313" key="9">
    <source>
        <dbReference type="EMBL" id="OYD15107.1"/>
    </source>
</evidence>
<evidence type="ECO:0000256" key="1">
    <source>
        <dbReference type="ARBA" id="ARBA00022723"/>
    </source>
</evidence>
<dbReference type="SUPFAM" id="SSF111304">
    <property type="entry name" value="Recombination protein RecR"/>
    <property type="match status" value="1"/>
</dbReference>
<evidence type="ECO:0000259" key="8">
    <source>
        <dbReference type="PROSITE" id="PS50880"/>
    </source>
</evidence>
<evidence type="ECO:0000313" key="10">
    <source>
        <dbReference type="Proteomes" id="UP000215559"/>
    </source>
</evidence>
<protein>
    <recommendedName>
        <fullName evidence="7">Recombination protein RecR</fullName>
    </recommendedName>
</protein>
<evidence type="ECO:0000256" key="3">
    <source>
        <dbReference type="ARBA" id="ARBA00022771"/>
    </source>
</evidence>
<evidence type="ECO:0000256" key="6">
    <source>
        <dbReference type="ARBA" id="ARBA00023204"/>
    </source>
</evidence>
<dbReference type="SMART" id="SM00278">
    <property type="entry name" value="HhH1"/>
    <property type="match status" value="1"/>
</dbReference>
<dbReference type="AlphaFoldDB" id="A0A235BTP1"/>
<dbReference type="InterPro" id="IPR015967">
    <property type="entry name" value="Rcmb_RecR_Znf"/>
</dbReference>
<dbReference type="GO" id="GO:0006281">
    <property type="term" value="P:DNA repair"/>
    <property type="evidence" value="ECO:0007669"/>
    <property type="project" value="UniProtKB-UniRule"/>
</dbReference>
<dbReference type="Gene3D" id="6.10.250.240">
    <property type="match status" value="1"/>
</dbReference>
<comment type="caution">
    <text evidence="9">The sequence shown here is derived from an EMBL/GenBank/DDBJ whole genome shotgun (WGS) entry which is preliminary data.</text>
</comment>
<dbReference type="InterPro" id="IPR000093">
    <property type="entry name" value="DNA_Rcmb_RecR"/>
</dbReference>
<dbReference type="CDD" id="cd01025">
    <property type="entry name" value="TOPRIM_recR"/>
    <property type="match status" value="1"/>
</dbReference>
<dbReference type="PROSITE" id="PS01300">
    <property type="entry name" value="RECR"/>
    <property type="match status" value="1"/>
</dbReference>
<dbReference type="InterPro" id="IPR003583">
    <property type="entry name" value="Hlx-hairpin-Hlx_DNA-bd_motif"/>
</dbReference>
<dbReference type="InterPro" id="IPR023627">
    <property type="entry name" value="Rcmb_RecR"/>
</dbReference>
<dbReference type="NCBIfam" id="TIGR00615">
    <property type="entry name" value="recR"/>
    <property type="match status" value="1"/>
</dbReference>
<dbReference type="HAMAP" id="MF_00017">
    <property type="entry name" value="RecR"/>
    <property type="match status" value="1"/>
</dbReference>
<dbReference type="EMBL" id="NOZP01000122">
    <property type="protein sequence ID" value="OYD15107.1"/>
    <property type="molecule type" value="Genomic_DNA"/>
</dbReference>
<evidence type="ECO:0000256" key="2">
    <source>
        <dbReference type="ARBA" id="ARBA00022763"/>
    </source>
</evidence>
<dbReference type="Proteomes" id="UP000215559">
    <property type="component" value="Unassembled WGS sequence"/>
</dbReference>
<dbReference type="Gene3D" id="3.40.1360.10">
    <property type="match status" value="1"/>
</dbReference>
<evidence type="ECO:0000256" key="7">
    <source>
        <dbReference type="HAMAP-Rule" id="MF_00017"/>
    </source>
</evidence>
<dbReference type="PROSITE" id="PS50880">
    <property type="entry name" value="TOPRIM"/>
    <property type="match status" value="1"/>
</dbReference>
<organism evidence="9 10">
    <name type="scientific">candidate division WOR-3 bacterium JGI_Cruoil_03_51_56</name>
    <dbReference type="NCBI Taxonomy" id="1973747"/>
    <lineage>
        <taxon>Bacteria</taxon>
        <taxon>Bacteria division WOR-3</taxon>
    </lineage>
</organism>
<dbReference type="GO" id="GO:0006310">
    <property type="term" value="P:DNA recombination"/>
    <property type="evidence" value="ECO:0007669"/>
    <property type="project" value="UniProtKB-UniRule"/>
</dbReference>
<sequence length="196" mass="21547">MKKSLNRLLEALTTLPGIGPKTAQRIALYLLRNENDLAGELIQSITQACNRLHPCPRCFNLTEDELCEVCSNPARDHSIVCVVEEPGDVLTLEKSGRYRGAYHVLDGVVSPIDNIGPDELHIKELLNRITPEHIREVIIATNPTTEGEATAVYLARQLHSTGVLITRIARGLPVGSDLELADGETIARALEGRREI</sequence>
<keyword evidence="5 7" id="KW-0233">DNA recombination</keyword>
<dbReference type="Pfam" id="PF21176">
    <property type="entry name" value="RecR_HhH"/>
    <property type="match status" value="1"/>
</dbReference>
<comment type="function">
    <text evidence="7">May play a role in DNA repair. It seems to be involved in an RecBC-independent recombinational process of DNA repair. It may act with RecF and RecO.</text>
</comment>
<keyword evidence="4 7" id="KW-0862">Zinc</keyword>
<dbReference type="InterPro" id="IPR006171">
    <property type="entry name" value="TOPRIM_dom"/>
</dbReference>
<dbReference type="Gene3D" id="1.10.8.420">
    <property type="entry name" value="RecR Domain 1"/>
    <property type="match status" value="1"/>
</dbReference>
<feature type="zinc finger region" description="C4-type" evidence="7">
    <location>
        <begin position="55"/>
        <end position="70"/>
    </location>
</feature>
<reference evidence="9 10" key="1">
    <citation type="submission" date="2017-07" db="EMBL/GenBank/DDBJ databases">
        <title>Recovery of genomes from metagenomes via a dereplication, aggregation, and scoring strategy.</title>
        <authorList>
            <person name="Sieber C.M."/>
            <person name="Probst A.J."/>
            <person name="Sharrar A."/>
            <person name="Thomas B.C."/>
            <person name="Hess M."/>
            <person name="Tringe S.G."/>
            <person name="Banfield J.F."/>
        </authorList>
    </citation>
    <scope>NUCLEOTIDE SEQUENCE [LARGE SCALE GENOMIC DNA]</scope>
    <source>
        <strain evidence="9">JGI_Cruoil_03_51_56</strain>
    </source>
</reference>
<keyword evidence="6 7" id="KW-0234">DNA repair</keyword>